<feature type="region of interest" description="Disordered" evidence="1">
    <location>
        <begin position="1"/>
        <end position="37"/>
    </location>
</feature>
<comment type="caution">
    <text evidence="2">The sequence shown here is derived from an EMBL/GenBank/DDBJ whole genome shotgun (WGS) entry which is preliminary data.</text>
</comment>
<keyword evidence="3" id="KW-1185">Reference proteome</keyword>
<dbReference type="AlphaFoldDB" id="A0ABD3BKM9"/>
<name>A0ABD3BKM9_9LAMI</name>
<protein>
    <submittedName>
        <fullName evidence="2">Uncharacterized protein</fullName>
    </submittedName>
</protein>
<proteinExistence type="predicted"/>
<evidence type="ECO:0000313" key="2">
    <source>
        <dbReference type="EMBL" id="KAL3617591.1"/>
    </source>
</evidence>
<sequence>MANSDPENPDHNPEINPQAIPNPEPEEEAIPEQANPPIPLPVPNCPLRLYAFLARCDLETLGLLVNSFPGQNRVFFRFYYTRWTLERYLLALRVVEGAMLEHELVEDPYHRMLHVFPVEALRYVENVKCIHMEIEKPRELKDKTKPEIIKLREKAESDLTPESILRIIKAQV</sequence>
<evidence type="ECO:0000313" key="3">
    <source>
        <dbReference type="Proteomes" id="UP001632038"/>
    </source>
</evidence>
<dbReference type="EMBL" id="JAVIJP010000081">
    <property type="protein sequence ID" value="KAL3617591.1"/>
    <property type="molecule type" value="Genomic_DNA"/>
</dbReference>
<gene>
    <name evidence="2" type="ORF">CASFOL_037912</name>
</gene>
<organism evidence="2 3">
    <name type="scientific">Castilleja foliolosa</name>
    <dbReference type="NCBI Taxonomy" id="1961234"/>
    <lineage>
        <taxon>Eukaryota</taxon>
        <taxon>Viridiplantae</taxon>
        <taxon>Streptophyta</taxon>
        <taxon>Embryophyta</taxon>
        <taxon>Tracheophyta</taxon>
        <taxon>Spermatophyta</taxon>
        <taxon>Magnoliopsida</taxon>
        <taxon>eudicotyledons</taxon>
        <taxon>Gunneridae</taxon>
        <taxon>Pentapetalae</taxon>
        <taxon>asterids</taxon>
        <taxon>lamiids</taxon>
        <taxon>Lamiales</taxon>
        <taxon>Orobanchaceae</taxon>
        <taxon>Pedicularideae</taxon>
        <taxon>Castillejinae</taxon>
        <taxon>Castilleja</taxon>
    </lineage>
</organism>
<dbReference type="Proteomes" id="UP001632038">
    <property type="component" value="Unassembled WGS sequence"/>
</dbReference>
<accession>A0ABD3BKM9</accession>
<reference evidence="3" key="1">
    <citation type="journal article" date="2024" name="IScience">
        <title>Strigolactones Initiate the Formation of Haustorium-like Structures in Castilleja.</title>
        <authorList>
            <person name="Buerger M."/>
            <person name="Peterson D."/>
            <person name="Chory J."/>
        </authorList>
    </citation>
    <scope>NUCLEOTIDE SEQUENCE [LARGE SCALE GENOMIC DNA]</scope>
</reference>
<evidence type="ECO:0000256" key="1">
    <source>
        <dbReference type="SAM" id="MobiDB-lite"/>
    </source>
</evidence>